<evidence type="ECO:0000256" key="4">
    <source>
        <dbReference type="ARBA" id="ARBA00022576"/>
    </source>
</evidence>
<dbReference type="SUPFAM" id="SSF53383">
    <property type="entry name" value="PLP-dependent transferases"/>
    <property type="match status" value="1"/>
</dbReference>
<comment type="cofactor">
    <cofactor evidence="1">
        <name>pyridoxal 5'-phosphate</name>
        <dbReference type="ChEBI" id="CHEBI:597326"/>
    </cofactor>
</comment>
<evidence type="ECO:0000259" key="7">
    <source>
        <dbReference type="Pfam" id="PF00155"/>
    </source>
</evidence>
<dbReference type="InterPro" id="IPR015422">
    <property type="entry name" value="PyrdxlP-dep_Trfase_small"/>
</dbReference>
<dbReference type="PRINTS" id="PR00799">
    <property type="entry name" value="TRANSAMINASE"/>
</dbReference>
<proteinExistence type="inferred from homology"/>
<evidence type="ECO:0000256" key="3">
    <source>
        <dbReference type="ARBA" id="ARBA00011738"/>
    </source>
</evidence>
<organism evidence="8">
    <name type="scientific">Rhizobium leguminosarum</name>
    <dbReference type="NCBI Taxonomy" id="384"/>
    <lineage>
        <taxon>Bacteria</taxon>
        <taxon>Pseudomonadati</taxon>
        <taxon>Pseudomonadota</taxon>
        <taxon>Alphaproteobacteria</taxon>
        <taxon>Hyphomicrobiales</taxon>
        <taxon>Rhizobiaceae</taxon>
        <taxon>Rhizobium/Agrobacterium group</taxon>
        <taxon>Rhizobium</taxon>
    </lineage>
</organism>
<dbReference type="GO" id="GO:0005829">
    <property type="term" value="C:cytosol"/>
    <property type="evidence" value="ECO:0007669"/>
    <property type="project" value="TreeGrafter"/>
</dbReference>
<evidence type="ECO:0000256" key="2">
    <source>
        <dbReference type="ARBA" id="ARBA00007441"/>
    </source>
</evidence>
<comment type="caution">
    <text evidence="8">The sequence shown here is derived from an EMBL/GenBank/DDBJ whole genome shotgun (WGS) entry which is preliminary data.</text>
</comment>
<dbReference type="GO" id="GO:0004069">
    <property type="term" value="F:L-aspartate:2-oxoglutarate aminotransferase activity"/>
    <property type="evidence" value="ECO:0007669"/>
    <property type="project" value="TreeGrafter"/>
</dbReference>
<dbReference type="CDD" id="cd00609">
    <property type="entry name" value="AAT_like"/>
    <property type="match status" value="1"/>
</dbReference>
<name>A0A179BM42_RHILE</name>
<dbReference type="NCBIfam" id="NF006719">
    <property type="entry name" value="PRK09257.1"/>
    <property type="match status" value="1"/>
</dbReference>
<dbReference type="AlphaFoldDB" id="A0A179BM42"/>
<dbReference type="EMBL" id="LWBS01000327">
    <property type="protein sequence ID" value="OAP92410.1"/>
    <property type="molecule type" value="Genomic_DNA"/>
</dbReference>
<comment type="similarity">
    <text evidence="2">Belongs to the class-I pyridoxal-phosphate-dependent aminotransferase family.</text>
</comment>
<dbReference type="InterPro" id="IPR000796">
    <property type="entry name" value="Asp_trans"/>
</dbReference>
<keyword evidence="5 8" id="KW-0808">Transferase</keyword>
<dbReference type="GO" id="GO:0030170">
    <property type="term" value="F:pyridoxal phosphate binding"/>
    <property type="evidence" value="ECO:0007669"/>
    <property type="project" value="InterPro"/>
</dbReference>
<feature type="domain" description="Aminotransferase class I/classII large" evidence="7">
    <location>
        <begin position="27"/>
        <end position="383"/>
    </location>
</feature>
<dbReference type="GO" id="GO:0004838">
    <property type="term" value="F:L-tyrosine-2-oxoglutarate transaminase activity"/>
    <property type="evidence" value="ECO:0007669"/>
    <property type="project" value="TreeGrafter"/>
</dbReference>
<dbReference type="Pfam" id="PF00155">
    <property type="entry name" value="Aminotran_1_2"/>
    <property type="match status" value="1"/>
</dbReference>
<dbReference type="InterPro" id="IPR015424">
    <property type="entry name" value="PyrdxlP-dep_Trfase"/>
</dbReference>
<dbReference type="InterPro" id="IPR015421">
    <property type="entry name" value="PyrdxlP-dep_Trfase_major"/>
</dbReference>
<dbReference type="Gene3D" id="3.40.640.10">
    <property type="entry name" value="Type I PLP-dependent aspartate aminotransferase-like (Major domain)"/>
    <property type="match status" value="1"/>
</dbReference>
<protein>
    <submittedName>
        <fullName evidence="8">Aromatic amino acid aminotransferase</fullName>
    </submittedName>
</protein>
<sequence length="396" mass="43124">MFDELNSRPADSLLALIKAFQADDRPGKIDLGVGVYRDSMGRTPVMRAVKAAEQFLLETQDSKKYLGPEGDLQFVRLLQPIIFGKSPTFAQRLVGIQTPGGSGALRLGAELIQAANPSAKVLLGTPSWPNHAPIFSSARLPVEEYAFVDLMSQQVKFESVVAALSSAREGDVVLLHGCCHNPTGIDFTMEQWRQITEILVAHRLIPFIDLAYQGLGDGLEQDAAPTRMILEAVDEALIAYSCDKNFGLYRERVGALYVMTRNEDALRKAESNIAALARVNWSMPPDHGAAVVRTILESEEMSAMWRAELEEMCLRVNGNRAALADAALDLAFISRQRGLFSNLSMSKETAAALRARHGIYMADSGRMNLAGMQPADADAIVVALRAEGCLKSSTVA</sequence>
<comment type="subunit">
    <text evidence="3">Homodimer.</text>
</comment>
<dbReference type="GO" id="GO:0033585">
    <property type="term" value="P:L-phenylalanine biosynthetic process from chorismate via phenylpyruvate"/>
    <property type="evidence" value="ECO:0007669"/>
    <property type="project" value="TreeGrafter"/>
</dbReference>
<dbReference type="Gene3D" id="3.90.1150.10">
    <property type="entry name" value="Aspartate Aminotransferase, domain 1"/>
    <property type="match status" value="1"/>
</dbReference>
<gene>
    <name evidence="8" type="ORF">A4U53_03955</name>
</gene>
<dbReference type="PANTHER" id="PTHR11879:SF22">
    <property type="entry name" value="ASPARTATE AMINOTRANSFERASE, MITOCHONDRIAL"/>
    <property type="match status" value="1"/>
</dbReference>
<dbReference type="GO" id="GO:0042802">
    <property type="term" value="F:identical protein binding"/>
    <property type="evidence" value="ECO:0007669"/>
    <property type="project" value="TreeGrafter"/>
</dbReference>
<keyword evidence="4 8" id="KW-0032">Aminotransferase</keyword>
<keyword evidence="6" id="KW-0663">Pyridoxal phosphate</keyword>
<dbReference type="InterPro" id="IPR004839">
    <property type="entry name" value="Aminotransferase_I/II_large"/>
</dbReference>
<reference evidence="8" key="1">
    <citation type="submission" date="2016-04" db="EMBL/GenBank/DDBJ databases">
        <title>Fast-growing isolate from the root nodules of Vavilovia formosa.</title>
        <authorList>
            <person name="Kimeklis A."/>
            <person name="Safronova V."/>
            <person name="Belimov A."/>
            <person name="Andronov E."/>
        </authorList>
    </citation>
    <scope>NUCLEOTIDE SEQUENCE [LARGE SCALE GENOMIC DNA]</scope>
    <source>
        <strain evidence="8">Vaf-46</strain>
    </source>
</reference>
<evidence type="ECO:0000313" key="8">
    <source>
        <dbReference type="EMBL" id="OAP92410.1"/>
    </source>
</evidence>
<evidence type="ECO:0000256" key="6">
    <source>
        <dbReference type="ARBA" id="ARBA00022898"/>
    </source>
</evidence>
<dbReference type="PANTHER" id="PTHR11879">
    <property type="entry name" value="ASPARTATE AMINOTRANSFERASE"/>
    <property type="match status" value="1"/>
</dbReference>
<evidence type="ECO:0000256" key="1">
    <source>
        <dbReference type="ARBA" id="ARBA00001933"/>
    </source>
</evidence>
<dbReference type="eggNOG" id="COG1448">
    <property type="taxonomic scope" value="Bacteria"/>
</dbReference>
<evidence type="ECO:0000256" key="5">
    <source>
        <dbReference type="ARBA" id="ARBA00022679"/>
    </source>
</evidence>
<accession>A0A179BM42</accession>